<dbReference type="EMBL" id="BAOS01000022">
    <property type="protein sequence ID" value="GAX61338.1"/>
    <property type="molecule type" value="Genomic_DNA"/>
</dbReference>
<dbReference type="OrthoDB" id="1551055at2"/>
<evidence type="ECO:0000313" key="2">
    <source>
        <dbReference type="Proteomes" id="UP000218542"/>
    </source>
</evidence>
<evidence type="ECO:0000313" key="1">
    <source>
        <dbReference type="EMBL" id="GAX61338.1"/>
    </source>
</evidence>
<dbReference type="InterPro" id="IPR043519">
    <property type="entry name" value="NT_sf"/>
</dbReference>
<keyword evidence="2" id="KW-1185">Reference proteome</keyword>
<dbReference type="RefSeq" id="WP_096894727.1">
    <property type="nucleotide sequence ID" value="NZ_BAOS01000022.1"/>
</dbReference>
<protein>
    <submittedName>
        <fullName evidence="1">Uncharacterized protein</fullName>
    </submittedName>
</protein>
<organism evidence="1 2">
    <name type="scientific">Candidatus Scalindua japonica</name>
    <dbReference type="NCBI Taxonomy" id="1284222"/>
    <lineage>
        <taxon>Bacteria</taxon>
        <taxon>Pseudomonadati</taxon>
        <taxon>Planctomycetota</taxon>
        <taxon>Candidatus Brocadiia</taxon>
        <taxon>Candidatus Brocadiales</taxon>
        <taxon>Candidatus Scalinduaceae</taxon>
        <taxon>Candidatus Scalindua</taxon>
    </lineage>
</organism>
<reference evidence="2" key="1">
    <citation type="journal article" date="2017" name="Environ. Microbiol. Rep.">
        <title>Genetic Diversity of Marine Anaerobic Ammonium-Oxidizing Bacteria as Revealed by Genomic and Proteomic Analyses of 'Candidatus Scalindua japonica'.</title>
        <authorList>
            <person name="Oshiki M."/>
            <person name="Mizuto K."/>
            <person name="Kimura Z."/>
            <person name="Kindaichi T."/>
            <person name="Satoh H."/>
            <person name="Okabe S."/>
        </authorList>
    </citation>
    <scope>NUCLEOTIDE SEQUENCE [LARGE SCALE GENOMIC DNA]</scope>
    <source>
        <strain evidence="2">husup-a2</strain>
    </source>
</reference>
<dbReference type="Gene3D" id="3.30.460.40">
    <property type="match status" value="1"/>
</dbReference>
<dbReference type="SUPFAM" id="SSF81301">
    <property type="entry name" value="Nucleotidyltransferase"/>
    <property type="match status" value="1"/>
</dbReference>
<accession>A0A286TZQ5</accession>
<sequence>MELYDLLKYLINAFEKLGIQYFITGSMGSIYYGEPRFTNDIDVVVDIDESDVPGLVGSFPEDEFYISEDAIDDAIIHKRQFNIIHPSSGLKIDVIVSKKDEFDNSRFARKHRISPIENTEANLSSPEDVIIMKMKFYQEGESEKHIRDITGMLKVSGDIIDRKYINDWANRLGLQEIWKAIINKL</sequence>
<dbReference type="Proteomes" id="UP000218542">
    <property type="component" value="Unassembled WGS sequence"/>
</dbReference>
<dbReference type="AlphaFoldDB" id="A0A286TZQ5"/>
<name>A0A286TZQ5_9BACT</name>
<proteinExistence type="predicted"/>
<comment type="caution">
    <text evidence="1">The sequence shown here is derived from an EMBL/GenBank/DDBJ whole genome shotgun (WGS) entry which is preliminary data.</text>
</comment>
<gene>
    <name evidence="1" type="ORF">SCALIN_C22_0048</name>
</gene>